<protein>
    <submittedName>
        <fullName evidence="1">Uncharacterized protein</fullName>
    </submittedName>
</protein>
<keyword evidence="2" id="KW-1185">Reference proteome</keyword>
<comment type="caution">
    <text evidence="1">The sequence shown here is derived from an EMBL/GenBank/DDBJ whole genome shotgun (WGS) entry which is preliminary data.</text>
</comment>
<evidence type="ECO:0000313" key="1">
    <source>
        <dbReference type="EMBL" id="VVB03228.1"/>
    </source>
</evidence>
<dbReference type="EMBL" id="CABITT030000004">
    <property type="protein sequence ID" value="VVB03228.1"/>
    <property type="molecule type" value="Genomic_DNA"/>
</dbReference>
<dbReference type="AlphaFoldDB" id="A0A565BPF7"/>
<reference evidence="1" key="1">
    <citation type="submission" date="2019-07" db="EMBL/GenBank/DDBJ databases">
        <authorList>
            <person name="Dittberner H."/>
        </authorList>
    </citation>
    <scope>NUCLEOTIDE SEQUENCE [LARGE SCALE GENOMIC DNA]</scope>
</reference>
<proteinExistence type="predicted"/>
<name>A0A565BPF7_9BRAS</name>
<gene>
    <name evidence="1" type="ORF">ANE_LOCUS13672</name>
</gene>
<sequence>MFVERRMSLQKSHRKILAAYYCDCGNRPRLLPKSRFKGDEEIVFLHCNDAQRASMMTCDGLVCFPERLGEECRSAVTVAVVSSQDFLVVLLKTHTHIYETPRFQN</sequence>
<organism evidence="1 2">
    <name type="scientific">Arabis nemorensis</name>
    <dbReference type="NCBI Taxonomy" id="586526"/>
    <lineage>
        <taxon>Eukaryota</taxon>
        <taxon>Viridiplantae</taxon>
        <taxon>Streptophyta</taxon>
        <taxon>Embryophyta</taxon>
        <taxon>Tracheophyta</taxon>
        <taxon>Spermatophyta</taxon>
        <taxon>Magnoliopsida</taxon>
        <taxon>eudicotyledons</taxon>
        <taxon>Gunneridae</taxon>
        <taxon>Pentapetalae</taxon>
        <taxon>rosids</taxon>
        <taxon>malvids</taxon>
        <taxon>Brassicales</taxon>
        <taxon>Brassicaceae</taxon>
        <taxon>Arabideae</taxon>
        <taxon>Arabis</taxon>
    </lineage>
</organism>
<dbReference type="Proteomes" id="UP000489600">
    <property type="component" value="Unassembled WGS sequence"/>
</dbReference>
<dbReference type="OrthoDB" id="5319261at2759"/>
<evidence type="ECO:0000313" key="2">
    <source>
        <dbReference type="Proteomes" id="UP000489600"/>
    </source>
</evidence>
<accession>A0A565BPF7</accession>